<sequence length="145" mass="16925">MENERRQQGRQLRTLRYWARTFFLSSPFSRTFFANLREARAVSLDSSFPTGVLPVEDFEDNLAPTIVKRFPSRTKVQAFTAEKTLSTVTPAVSYRLFLPYAKRDFIEHDTIRNRNIASRLKDERDEHSQAHNSPVMMRLSLYGAH</sequence>
<evidence type="ECO:0000313" key="1">
    <source>
        <dbReference type="EMBL" id="TGZ33062.1"/>
    </source>
</evidence>
<gene>
    <name evidence="1" type="ORF">DBV15_07878</name>
</gene>
<proteinExistence type="predicted"/>
<dbReference type="AlphaFoldDB" id="A0A4S2JC04"/>
<dbReference type="Proteomes" id="UP000310200">
    <property type="component" value="Unassembled WGS sequence"/>
</dbReference>
<protein>
    <submittedName>
        <fullName evidence="1">Uncharacterized protein</fullName>
    </submittedName>
</protein>
<evidence type="ECO:0000313" key="2">
    <source>
        <dbReference type="Proteomes" id="UP000310200"/>
    </source>
</evidence>
<keyword evidence="2" id="KW-1185">Reference proteome</keyword>
<comment type="caution">
    <text evidence="1">The sequence shown here is derived from an EMBL/GenBank/DDBJ whole genome shotgun (WGS) entry which is preliminary data.</text>
</comment>
<dbReference type="EMBL" id="QBLH01003801">
    <property type="protein sequence ID" value="TGZ33062.1"/>
    <property type="molecule type" value="Genomic_DNA"/>
</dbReference>
<reference evidence="1 2" key="1">
    <citation type="journal article" date="2019" name="Philos. Trans. R. Soc. Lond., B, Biol. Sci.">
        <title>Ant behaviour and brain gene expression of defending hosts depend on the ecological success of the intruding social parasite.</title>
        <authorList>
            <person name="Kaur R."/>
            <person name="Stoldt M."/>
            <person name="Jongepier E."/>
            <person name="Feldmeyer B."/>
            <person name="Menzel F."/>
            <person name="Bornberg-Bauer E."/>
            <person name="Foitzik S."/>
        </authorList>
    </citation>
    <scope>NUCLEOTIDE SEQUENCE [LARGE SCALE GENOMIC DNA]</scope>
    <source>
        <tissue evidence="1">Whole body</tissue>
    </source>
</reference>
<name>A0A4S2JC04_9HYME</name>
<accession>A0A4S2JC04</accession>
<organism evidence="1 2">
    <name type="scientific">Temnothorax longispinosus</name>
    <dbReference type="NCBI Taxonomy" id="300112"/>
    <lineage>
        <taxon>Eukaryota</taxon>
        <taxon>Metazoa</taxon>
        <taxon>Ecdysozoa</taxon>
        <taxon>Arthropoda</taxon>
        <taxon>Hexapoda</taxon>
        <taxon>Insecta</taxon>
        <taxon>Pterygota</taxon>
        <taxon>Neoptera</taxon>
        <taxon>Endopterygota</taxon>
        <taxon>Hymenoptera</taxon>
        <taxon>Apocrita</taxon>
        <taxon>Aculeata</taxon>
        <taxon>Formicoidea</taxon>
        <taxon>Formicidae</taxon>
        <taxon>Myrmicinae</taxon>
        <taxon>Temnothorax</taxon>
    </lineage>
</organism>